<evidence type="ECO:0000256" key="1">
    <source>
        <dbReference type="SAM" id="MobiDB-lite"/>
    </source>
</evidence>
<reference evidence="2 3" key="1">
    <citation type="journal article" date="2018" name="Int. J. Syst. Evol. Microbiol.">
        <title>Mesosutterella multiformis gen. nov., sp. nov., a member of the family Sutterellaceae and Sutterella megalosphaeroides sp. nov., isolated from human faeces.</title>
        <authorList>
            <person name="Sakamoto M."/>
            <person name="Ikeyama N."/>
            <person name="Kunihiro T."/>
            <person name="Iino T."/>
            <person name="Yuki M."/>
            <person name="Ohkuma M."/>
        </authorList>
    </citation>
    <scope>NUCLEOTIDE SEQUENCE [LARGE SCALE GENOMIC DNA]</scope>
    <source>
        <strain evidence="2 3">4NBBH2</strain>
    </source>
</reference>
<evidence type="ECO:0000313" key="3">
    <source>
        <dbReference type="Proteomes" id="UP000266091"/>
    </source>
</evidence>
<gene>
    <name evidence="2" type="ORF">MESMUL_22800</name>
</gene>
<organism evidence="2 3">
    <name type="scientific">Mesosutterella multiformis</name>
    <dbReference type="NCBI Taxonomy" id="2259133"/>
    <lineage>
        <taxon>Bacteria</taxon>
        <taxon>Pseudomonadati</taxon>
        <taxon>Pseudomonadota</taxon>
        <taxon>Betaproteobacteria</taxon>
        <taxon>Burkholderiales</taxon>
        <taxon>Sutterellaceae</taxon>
        <taxon>Mesosutterella</taxon>
    </lineage>
</organism>
<protein>
    <submittedName>
        <fullName evidence="2">Uncharacterized protein</fullName>
    </submittedName>
</protein>
<dbReference type="AlphaFoldDB" id="A0A388SF62"/>
<sequence length="133" mass="15445">MPRPETVAEKEPDPAPVYRETASSLGSTFDTEEIAWCLKLQHQIDYIKPKVSTNRQIDFFNDLVHRFNSTCSSFRYYRSSMRAAQNQVDKDQTAIEAEINKLLPKGRRSKKRQQPVEEEYPNPVYSDPGLSQY</sequence>
<dbReference type="OrthoDB" id="8187370at2"/>
<feature type="compositionally biased region" description="Basic residues" evidence="1">
    <location>
        <begin position="104"/>
        <end position="113"/>
    </location>
</feature>
<dbReference type="RefSeq" id="WP_116271086.1">
    <property type="nucleotide sequence ID" value="NZ_BGZJ01000002.1"/>
</dbReference>
<proteinExistence type="predicted"/>
<dbReference type="Proteomes" id="UP000266091">
    <property type="component" value="Unassembled WGS sequence"/>
</dbReference>
<comment type="caution">
    <text evidence="2">The sequence shown here is derived from an EMBL/GenBank/DDBJ whole genome shotgun (WGS) entry which is preliminary data.</text>
</comment>
<dbReference type="EMBL" id="BGZJ01000002">
    <property type="protein sequence ID" value="GBO94926.1"/>
    <property type="molecule type" value="Genomic_DNA"/>
</dbReference>
<feature type="region of interest" description="Disordered" evidence="1">
    <location>
        <begin position="99"/>
        <end position="133"/>
    </location>
</feature>
<name>A0A388SF62_9BURK</name>
<evidence type="ECO:0000313" key="2">
    <source>
        <dbReference type="EMBL" id="GBO94926.1"/>
    </source>
</evidence>
<feature type="region of interest" description="Disordered" evidence="1">
    <location>
        <begin position="1"/>
        <end position="24"/>
    </location>
</feature>
<feature type="compositionally biased region" description="Basic and acidic residues" evidence="1">
    <location>
        <begin position="1"/>
        <end position="13"/>
    </location>
</feature>
<accession>A0A388SF62</accession>
<keyword evidence="3" id="KW-1185">Reference proteome</keyword>